<dbReference type="OrthoDB" id="8062037at2759"/>
<dbReference type="GO" id="GO:0016567">
    <property type="term" value="P:protein ubiquitination"/>
    <property type="evidence" value="ECO:0007669"/>
    <property type="project" value="UniProtKB-ARBA"/>
</dbReference>
<dbReference type="SUPFAM" id="SSF57850">
    <property type="entry name" value="RING/U-box"/>
    <property type="match status" value="1"/>
</dbReference>
<feature type="region of interest" description="Disordered" evidence="9">
    <location>
        <begin position="210"/>
        <end position="233"/>
    </location>
</feature>
<evidence type="ECO:0000256" key="6">
    <source>
        <dbReference type="ARBA" id="ARBA00022786"/>
    </source>
</evidence>
<keyword evidence="5 8" id="KW-0863">Zinc-finger</keyword>
<feature type="region of interest" description="Disordered" evidence="9">
    <location>
        <begin position="134"/>
        <end position="159"/>
    </location>
</feature>
<evidence type="ECO:0000256" key="7">
    <source>
        <dbReference type="ARBA" id="ARBA00022833"/>
    </source>
</evidence>
<organism evidence="11 12">
    <name type="scientific">Fusarium redolens</name>
    <dbReference type="NCBI Taxonomy" id="48865"/>
    <lineage>
        <taxon>Eukaryota</taxon>
        <taxon>Fungi</taxon>
        <taxon>Dikarya</taxon>
        <taxon>Ascomycota</taxon>
        <taxon>Pezizomycotina</taxon>
        <taxon>Sordariomycetes</taxon>
        <taxon>Hypocreomycetidae</taxon>
        <taxon>Hypocreales</taxon>
        <taxon>Nectriaceae</taxon>
        <taxon>Fusarium</taxon>
        <taxon>Fusarium redolens species complex</taxon>
    </lineage>
</organism>
<accession>A0A9P9H0G4</accession>
<dbReference type="FunFam" id="3.30.40.10:FF:000127">
    <property type="entry name" value="E3 ubiquitin-protein ligase RNF181"/>
    <property type="match status" value="1"/>
</dbReference>
<reference evidence="11" key="1">
    <citation type="journal article" date="2021" name="Nat. Commun.">
        <title>Genetic determinants of endophytism in the Arabidopsis root mycobiome.</title>
        <authorList>
            <person name="Mesny F."/>
            <person name="Miyauchi S."/>
            <person name="Thiergart T."/>
            <person name="Pickel B."/>
            <person name="Atanasova L."/>
            <person name="Karlsson M."/>
            <person name="Huettel B."/>
            <person name="Barry K.W."/>
            <person name="Haridas S."/>
            <person name="Chen C."/>
            <person name="Bauer D."/>
            <person name="Andreopoulos W."/>
            <person name="Pangilinan J."/>
            <person name="LaButti K."/>
            <person name="Riley R."/>
            <person name="Lipzen A."/>
            <person name="Clum A."/>
            <person name="Drula E."/>
            <person name="Henrissat B."/>
            <person name="Kohler A."/>
            <person name="Grigoriev I.V."/>
            <person name="Martin F.M."/>
            <person name="Hacquard S."/>
        </authorList>
    </citation>
    <scope>NUCLEOTIDE SEQUENCE</scope>
    <source>
        <strain evidence="11">MPI-CAGE-AT-0023</strain>
    </source>
</reference>
<dbReference type="PANTHER" id="PTHR45931">
    <property type="entry name" value="SI:CH211-59O9.10"/>
    <property type="match status" value="1"/>
</dbReference>
<keyword evidence="4" id="KW-0479">Metal-binding</keyword>
<dbReference type="InterPro" id="IPR051834">
    <property type="entry name" value="RING_finger_E3_ligase"/>
</dbReference>
<dbReference type="EC" id="2.3.2.27" evidence="2"/>
<dbReference type="Gene3D" id="3.30.40.10">
    <property type="entry name" value="Zinc/RING finger domain, C3HC4 (zinc finger)"/>
    <property type="match status" value="1"/>
</dbReference>
<name>A0A9P9H0G4_FUSRE</name>
<feature type="region of interest" description="Disordered" evidence="9">
    <location>
        <begin position="351"/>
        <end position="393"/>
    </location>
</feature>
<keyword evidence="3" id="KW-0808">Transferase</keyword>
<evidence type="ECO:0000313" key="12">
    <source>
        <dbReference type="Proteomes" id="UP000720189"/>
    </source>
</evidence>
<dbReference type="EMBL" id="JAGMUX010000010">
    <property type="protein sequence ID" value="KAH7247597.1"/>
    <property type="molecule type" value="Genomic_DNA"/>
</dbReference>
<evidence type="ECO:0000256" key="5">
    <source>
        <dbReference type="ARBA" id="ARBA00022771"/>
    </source>
</evidence>
<evidence type="ECO:0000256" key="9">
    <source>
        <dbReference type="SAM" id="MobiDB-lite"/>
    </source>
</evidence>
<dbReference type="GO" id="GO:0061630">
    <property type="term" value="F:ubiquitin protein ligase activity"/>
    <property type="evidence" value="ECO:0007669"/>
    <property type="project" value="UniProtKB-EC"/>
</dbReference>
<dbReference type="GO" id="GO:0005634">
    <property type="term" value="C:nucleus"/>
    <property type="evidence" value="ECO:0007669"/>
    <property type="project" value="TreeGrafter"/>
</dbReference>
<dbReference type="InterPro" id="IPR013083">
    <property type="entry name" value="Znf_RING/FYVE/PHD"/>
</dbReference>
<dbReference type="PANTHER" id="PTHR45931:SF3">
    <property type="entry name" value="RING ZINC FINGER-CONTAINING PROTEIN"/>
    <property type="match status" value="1"/>
</dbReference>
<comment type="catalytic activity">
    <reaction evidence="1">
        <text>S-ubiquitinyl-[E2 ubiquitin-conjugating enzyme]-L-cysteine + [acceptor protein]-L-lysine = [E2 ubiquitin-conjugating enzyme]-L-cysteine + N(6)-ubiquitinyl-[acceptor protein]-L-lysine.</text>
        <dbReference type="EC" id="2.3.2.27"/>
    </reaction>
</comment>
<dbReference type="Pfam" id="PF13639">
    <property type="entry name" value="zf-RING_2"/>
    <property type="match status" value="1"/>
</dbReference>
<dbReference type="GO" id="GO:0006511">
    <property type="term" value="P:ubiquitin-dependent protein catabolic process"/>
    <property type="evidence" value="ECO:0007669"/>
    <property type="project" value="TreeGrafter"/>
</dbReference>
<evidence type="ECO:0000256" key="1">
    <source>
        <dbReference type="ARBA" id="ARBA00000900"/>
    </source>
</evidence>
<evidence type="ECO:0000256" key="4">
    <source>
        <dbReference type="ARBA" id="ARBA00022723"/>
    </source>
</evidence>
<sequence length="393" mass="42402">MPQLRISAIDRSSRCVSRAERHGHLDATAGREVVYCHACVAEWYRDENGLTCPECHGEITEIIDPANDPRDFDHHSSASASPEHHPYDSDPEEVDIDEHTQHGFAFRRSVRDSPAIAPTFERFFDMLNGFGPRAPGRNGSFPSSPGEREQPPEPNFGPRIYRTIFTSGTLGGGTTSVTIVSGPIHATRSGPAGPPGGETFQDFFQNILRDIGPPPGHNQGGEEGAGGSPSGLARSLQDTLNLLNPANAMYGDALYSQEALDRIITGLMEANPQSNAAPPATEEALRNLERKPVDKQMLGSGGKAECTICIDEMKEGDMATFLPCNHWFHEECVTLWLKEHNTCPICRTSIEKNNRSGNSSGNGSNNSGDSNQTQGSNSGSSSNQPGSSTFNPN</sequence>
<keyword evidence="7" id="KW-0862">Zinc</keyword>
<evidence type="ECO:0000256" key="8">
    <source>
        <dbReference type="PROSITE-ProRule" id="PRU00175"/>
    </source>
</evidence>
<dbReference type="CDD" id="cd16454">
    <property type="entry name" value="RING-H2_PA-TM-RING"/>
    <property type="match status" value="1"/>
</dbReference>
<dbReference type="SMART" id="SM00184">
    <property type="entry name" value="RING"/>
    <property type="match status" value="1"/>
</dbReference>
<comment type="caution">
    <text evidence="11">The sequence shown here is derived from an EMBL/GenBank/DDBJ whole genome shotgun (WGS) entry which is preliminary data.</text>
</comment>
<dbReference type="GeneID" id="70230522"/>
<protein>
    <recommendedName>
        <fullName evidence="2">RING-type E3 ubiquitin transferase</fullName>
        <ecNumber evidence="2">2.3.2.27</ecNumber>
    </recommendedName>
</protein>
<evidence type="ECO:0000256" key="2">
    <source>
        <dbReference type="ARBA" id="ARBA00012483"/>
    </source>
</evidence>
<gene>
    <name evidence="11" type="ORF">BKA55DRAFT_69924</name>
</gene>
<evidence type="ECO:0000256" key="3">
    <source>
        <dbReference type="ARBA" id="ARBA00022679"/>
    </source>
</evidence>
<proteinExistence type="predicted"/>
<feature type="compositionally biased region" description="Gly residues" evidence="9">
    <location>
        <begin position="218"/>
        <end position="229"/>
    </location>
</feature>
<dbReference type="GO" id="GO:0008270">
    <property type="term" value="F:zinc ion binding"/>
    <property type="evidence" value="ECO:0007669"/>
    <property type="project" value="UniProtKB-KW"/>
</dbReference>
<evidence type="ECO:0000259" key="10">
    <source>
        <dbReference type="PROSITE" id="PS50089"/>
    </source>
</evidence>
<keyword evidence="12" id="KW-1185">Reference proteome</keyword>
<feature type="compositionally biased region" description="Basic and acidic residues" evidence="9">
    <location>
        <begin position="67"/>
        <end position="88"/>
    </location>
</feature>
<keyword evidence="6" id="KW-0833">Ubl conjugation pathway</keyword>
<dbReference type="Proteomes" id="UP000720189">
    <property type="component" value="Unassembled WGS sequence"/>
</dbReference>
<evidence type="ECO:0000313" key="11">
    <source>
        <dbReference type="EMBL" id="KAH7247597.1"/>
    </source>
</evidence>
<feature type="compositionally biased region" description="Low complexity" evidence="9">
    <location>
        <begin position="355"/>
        <end position="393"/>
    </location>
</feature>
<dbReference type="PROSITE" id="PS50089">
    <property type="entry name" value="ZF_RING_2"/>
    <property type="match status" value="1"/>
</dbReference>
<dbReference type="RefSeq" id="XP_046048180.1">
    <property type="nucleotide sequence ID" value="XM_046200568.1"/>
</dbReference>
<dbReference type="AlphaFoldDB" id="A0A9P9H0G4"/>
<feature type="domain" description="RING-type" evidence="10">
    <location>
        <begin position="306"/>
        <end position="347"/>
    </location>
</feature>
<dbReference type="InterPro" id="IPR001841">
    <property type="entry name" value="Znf_RING"/>
</dbReference>
<feature type="region of interest" description="Disordered" evidence="9">
    <location>
        <begin position="64"/>
        <end position="94"/>
    </location>
</feature>